<keyword evidence="2" id="KW-0812">Transmembrane</keyword>
<gene>
    <name evidence="3" type="ORF">AB0E65_25740</name>
</gene>
<accession>A0ABV2YPD4</accession>
<proteinExistence type="predicted"/>
<keyword evidence="2" id="KW-1133">Transmembrane helix</keyword>
<evidence type="ECO:0000256" key="1">
    <source>
        <dbReference type="SAM" id="MobiDB-lite"/>
    </source>
</evidence>
<reference evidence="3 4" key="1">
    <citation type="submission" date="2024-06" db="EMBL/GenBank/DDBJ databases">
        <title>The Natural Products Discovery Center: Release of the First 8490 Sequenced Strains for Exploring Actinobacteria Biosynthetic Diversity.</title>
        <authorList>
            <person name="Kalkreuter E."/>
            <person name="Kautsar S.A."/>
            <person name="Yang D."/>
            <person name="Bader C.D."/>
            <person name="Teijaro C.N."/>
            <person name="Fluegel L."/>
            <person name="Davis C.M."/>
            <person name="Simpson J.R."/>
            <person name="Lauterbach L."/>
            <person name="Steele A.D."/>
            <person name="Gui C."/>
            <person name="Meng S."/>
            <person name="Li G."/>
            <person name="Viehrig K."/>
            <person name="Ye F."/>
            <person name="Su P."/>
            <person name="Kiefer A.F."/>
            <person name="Nichols A."/>
            <person name="Cepeda A.J."/>
            <person name="Yan W."/>
            <person name="Fan B."/>
            <person name="Jiang Y."/>
            <person name="Adhikari A."/>
            <person name="Zheng C.-J."/>
            <person name="Schuster L."/>
            <person name="Cowan T.M."/>
            <person name="Smanski M.J."/>
            <person name="Chevrette M.G."/>
            <person name="De Carvalho L.P.S."/>
            <person name="Shen B."/>
        </authorList>
    </citation>
    <scope>NUCLEOTIDE SEQUENCE [LARGE SCALE GENOMIC DNA]</scope>
    <source>
        <strain evidence="3 4">NPDC038104</strain>
    </source>
</reference>
<keyword evidence="4" id="KW-1185">Reference proteome</keyword>
<organism evidence="3 4">
    <name type="scientific">Streptomyces fragilis</name>
    <dbReference type="NCBI Taxonomy" id="67301"/>
    <lineage>
        <taxon>Bacteria</taxon>
        <taxon>Bacillati</taxon>
        <taxon>Actinomycetota</taxon>
        <taxon>Actinomycetes</taxon>
        <taxon>Kitasatosporales</taxon>
        <taxon>Streptomycetaceae</taxon>
        <taxon>Streptomyces</taxon>
    </lineage>
</organism>
<evidence type="ECO:0000313" key="4">
    <source>
        <dbReference type="Proteomes" id="UP001550850"/>
    </source>
</evidence>
<keyword evidence="2" id="KW-0472">Membrane</keyword>
<protein>
    <submittedName>
        <fullName evidence="3">Uncharacterized protein</fullName>
    </submittedName>
</protein>
<comment type="caution">
    <text evidence="3">The sequence shown here is derived from an EMBL/GenBank/DDBJ whole genome shotgun (WGS) entry which is preliminary data.</text>
</comment>
<feature type="compositionally biased region" description="Pro residues" evidence="1">
    <location>
        <begin position="87"/>
        <end position="98"/>
    </location>
</feature>
<dbReference type="EMBL" id="JBEZUR010000062">
    <property type="protein sequence ID" value="MEU3557583.1"/>
    <property type="molecule type" value="Genomic_DNA"/>
</dbReference>
<dbReference type="RefSeq" id="WP_108955321.1">
    <property type="nucleotide sequence ID" value="NZ_BEVZ01000005.1"/>
</dbReference>
<evidence type="ECO:0000256" key="2">
    <source>
        <dbReference type="SAM" id="Phobius"/>
    </source>
</evidence>
<feature type="compositionally biased region" description="Low complexity" evidence="1">
    <location>
        <begin position="50"/>
        <end position="71"/>
    </location>
</feature>
<feature type="transmembrane region" description="Helical" evidence="2">
    <location>
        <begin position="110"/>
        <end position="129"/>
    </location>
</feature>
<name>A0ABV2YPD4_9ACTN</name>
<feature type="compositionally biased region" description="Low complexity" evidence="1">
    <location>
        <begin position="1"/>
        <end position="28"/>
    </location>
</feature>
<sequence>MSYHQPGPYGQQPQQPGPYGQPGAQPGPYGQPGGQQPGPYGAPQQPPQPGYGYPQQPQAQQPQYGYPQQQPGVPPQGGPYGQQPGQPGQPPYGMPPQGAPGGGGGKKTGLILGGAAVVVAIAVGAYFLIGGGGGSDIADDGAHKLTTPATVLGDYKKAKTGASDSGGFTEEDLKDAEKHGVKDAKDVQAAYQAGDEANPLSLKMLQFMGVYGEIEDPESVMDAMFSEMEKSAAKDDEGELVGDPTDFGTDKFAGKCREMKYNNKEAAAGEPKEIHMPVCIWADHSTLGVVVPIDLADMMSGKGVDLKSASDLATKLRAEVRVPA</sequence>
<dbReference type="Proteomes" id="UP001550850">
    <property type="component" value="Unassembled WGS sequence"/>
</dbReference>
<evidence type="ECO:0000313" key="3">
    <source>
        <dbReference type="EMBL" id="MEU3557583.1"/>
    </source>
</evidence>
<feature type="region of interest" description="Disordered" evidence="1">
    <location>
        <begin position="1"/>
        <end position="105"/>
    </location>
</feature>